<dbReference type="Proteomes" id="UP001595696">
    <property type="component" value="Unassembled WGS sequence"/>
</dbReference>
<comment type="caution">
    <text evidence="6">The sequence shown here is derived from an EMBL/GenBank/DDBJ whole genome shotgun (WGS) entry which is preliminary data.</text>
</comment>
<evidence type="ECO:0000256" key="2">
    <source>
        <dbReference type="ARBA" id="ARBA00015007"/>
    </source>
</evidence>
<comment type="catalytic activity">
    <reaction evidence="4">
        <text>a fatty acyl-CoA + H2O = a fatty acid + CoA + H(+)</text>
        <dbReference type="Rhea" id="RHEA:16781"/>
        <dbReference type="ChEBI" id="CHEBI:15377"/>
        <dbReference type="ChEBI" id="CHEBI:15378"/>
        <dbReference type="ChEBI" id="CHEBI:28868"/>
        <dbReference type="ChEBI" id="CHEBI:57287"/>
        <dbReference type="ChEBI" id="CHEBI:77636"/>
    </reaction>
</comment>
<dbReference type="InterPro" id="IPR001031">
    <property type="entry name" value="Thioesterase"/>
</dbReference>
<dbReference type="EMBL" id="JBHSAX010000016">
    <property type="protein sequence ID" value="MFC3964145.1"/>
    <property type="molecule type" value="Genomic_DNA"/>
</dbReference>
<evidence type="ECO:0000256" key="3">
    <source>
        <dbReference type="ARBA" id="ARBA00022801"/>
    </source>
</evidence>
<dbReference type="RefSeq" id="WP_378613921.1">
    <property type="nucleotide sequence ID" value="NZ_JBHSAX010000016.1"/>
</dbReference>
<dbReference type="InterPro" id="IPR029058">
    <property type="entry name" value="AB_hydrolase_fold"/>
</dbReference>
<evidence type="ECO:0000256" key="4">
    <source>
        <dbReference type="ARBA" id="ARBA00024293"/>
    </source>
</evidence>
<proteinExistence type="inferred from homology"/>
<protein>
    <recommendedName>
        <fullName evidence="2">Thioesterase TesA</fullName>
    </recommendedName>
</protein>
<comment type="similarity">
    <text evidence="1">Belongs to the thioesterase family.</text>
</comment>
<dbReference type="PANTHER" id="PTHR11487:SF0">
    <property type="entry name" value="S-ACYL FATTY ACID SYNTHASE THIOESTERASE, MEDIUM CHAIN"/>
    <property type="match status" value="1"/>
</dbReference>
<dbReference type="SUPFAM" id="SSF53474">
    <property type="entry name" value="alpha/beta-Hydrolases"/>
    <property type="match status" value="1"/>
</dbReference>
<dbReference type="InterPro" id="IPR020802">
    <property type="entry name" value="TesA-like"/>
</dbReference>
<evidence type="ECO:0000313" key="7">
    <source>
        <dbReference type="Proteomes" id="UP001595696"/>
    </source>
</evidence>
<dbReference type="SMART" id="SM00824">
    <property type="entry name" value="PKS_TE"/>
    <property type="match status" value="1"/>
</dbReference>
<accession>A0ABV8DW26</accession>
<reference evidence="7" key="1">
    <citation type="journal article" date="2019" name="Int. J. Syst. Evol. Microbiol.">
        <title>The Global Catalogue of Microorganisms (GCM) 10K type strain sequencing project: providing services to taxonomists for standard genome sequencing and annotation.</title>
        <authorList>
            <consortium name="The Broad Institute Genomics Platform"/>
            <consortium name="The Broad Institute Genome Sequencing Center for Infectious Disease"/>
            <person name="Wu L."/>
            <person name="Ma J."/>
        </authorList>
    </citation>
    <scope>NUCLEOTIDE SEQUENCE [LARGE SCALE GENOMIC DNA]</scope>
    <source>
        <strain evidence="7">CGMCC 4.7330</strain>
    </source>
</reference>
<keyword evidence="7" id="KW-1185">Reference proteome</keyword>
<dbReference type="InterPro" id="IPR012223">
    <property type="entry name" value="TEII"/>
</dbReference>
<gene>
    <name evidence="6" type="ORF">ACFO0B_19340</name>
</gene>
<keyword evidence="3" id="KW-0378">Hydrolase</keyword>
<evidence type="ECO:0000313" key="6">
    <source>
        <dbReference type="EMBL" id="MFC3964145.1"/>
    </source>
</evidence>
<organism evidence="6 7">
    <name type="scientific">Nocardia jiangsuensis</name>
    <dbReference type="NCBI Taxonomy" id="1691563"/>
    <lineage>
        <taxon>Bacteria</taxon>
        <taxon>Bacillati</taxon>
        <taxon>Actinomycetota</taxon>
        <taxon>Actinomycetes</taxon>
        <taxon>Mycobacteriales</taxon>
        <taxon>Nocardiaceae</taxon>
        <taxon>Nocardia</taxon>
    </lineage>
</organism>
<evidence type="ECO:0000256" key="1">
    <source>
        <dbReference type="ARBA" id="ARBA00007169"/>
    </source>
</evidence>
<dbReference type="Gene3D" id="3.40.50.1820">
    <property type="entry name" value="alpha/beta hydrolase"/>
    <property type="match status" value="1"/>
</dbReference>
<dbReference type="Pfam" id="PF00975">
    <property type="entry name" value="Thioesterase"/>
    <property type="match status" value="1"/>
</dbReference>
<dbReference type="PANTHER" id="PTHR11487">
    <property type="entry name" value="THIOESTERASE"/>
    <property type="match status" value="1"/>
</dbReference>
<evidence type="ECO:0000259" key="5">
    <source>
        <dbReference type="SMART" id="SM00824"/>
    </source>
</evidence>
<feature type="domain" description="Thioesterase TesA-like" evidence="5">
    <location>
        <begin position="25"/>
        <end position="246"/>
    </location>
</feature>
<sequence>MTTPVDTELWLRRYHDAPDAGARLICFPHAGGSASYYFPVSTALTPEFDVRAVQYPGRQDRRREEFVPTIEELADRVHSALISVLDGPVAFFGHSMGAVLAFEVARRCERSGNGPVVVFASGRRAPSVIRDESARFRDDATILAEIRKLGGTDSRVLTDPEMRDMVLPAIRNDYQAVEKYHADAGARITAPIVVLTATDDPRTTVAEAEQWHEHTAAGGTLHTFDGGHFYLEKHAKRVVSVIAHTLREFAR</sequence>
<name>A0ABV8DW26_9NOCA</name>